<feature type="transmembrane region" description="Helical" evidence="10">
    <location>
        <begin position="392"/>
        <end position="417"/>
    </location>
</feature>
<dbReference type="EMBL" id="BAAAEW010000022">
    <property type="protein sequence ID" value="GAA0755318.1"/>
    <property type="molecule type" value="Genomic_DNA"/>
</dbReference>
<dbReference type="InterPro" id="IPR014743">
    <property type="entry name" value="Cl-channel_core"/>
</dbReference>
<evidence type="ECO:0000256" key="7">
    <source>
        <dbReference type="ARBA" id="ARBA00023173"/>
    </source>
</evidence>
<dbReference type="SUPFAM" id="SSF81340">
    <property type="entry name" value="Clc chloride channel"/>
    <property type="match status" value="1"/>
</dbReference>
<gene>
    <name evidence="11" type="ORF">GCM10009107_32690</name>
</gene>
<dbReference type="Gene3D" id="1.10.3080.10">
    <property type="entry name" value="Clc chloride channel"/>
    <property type="match status" value="1"/>
</dbReference>
<keyword evidence="12" id="KW-1185">Reference proteome</keyword>
<feature type="transmembrane region" description="Helical" evidence="10">
    <location>
        <begin position="97"/>
        <end position="114"/>
    </location>
</feature>
<comment type="caution">
    <text evidence="11">The sequence shown here is derived from an EMBL/GenBank/DDBJ whole genome shotgun (WGS) entry which is preliminary data.</text>
</comment>
<keyword evidence="5" id="KW-0406">Ion transport</keyword>
<dbReference type="PANTHER" id="PTHR43427">
    <property type="entry name" value="CHLORIDE CHANNEL PROTEIN CLC-E"/>
    <property type="match status" value="1"/>
</dbReference>
<protein>
    <recommendedName>
        <fullName evidence="13">Chloride channel protein</fullName>
    </recommendedName>
</protein>
<feature type="transmembrane region" description="Helical" evidence="10">
    <location>
        <begin position="150"/>
        <end position="168"/>
    </location>
</feature>
<keyword evidence="2" id="KW-0813">Transport</keyword>
<feature type="transmembrane region" description="Helical" evidence="10">
    <location>
        <begin position="272"/>
        <end position="295"/>
    </location>
</feature>
<keyword evidence="7" id="KW-0869">Chloride channel</keyword>
<evidence type="ECO:0000256" key="8">
    <source>
        <dbReference type="ARBA" id="ARBA00023214"/>
    </source>
</evidence>
<accession>A0ABN1K5E6</accession>
<sequence length="487" mass="50845">MRLPNRLPTLWLAWLGRMLRAGQSRAEAAVRGVHGVAPDFWGNLQQELVAGRQWVDRAVVLVYAVLTGLLVVGSTLLAEHAYQAFLLLRGTVPGGRWWALAWTPAVTVLVLWCTRRWVPGALGSGIPQVVRALEDDLTPSQRSALVSLRLSLAKVVLVAGGMLAGLSIGREGPTVQVGAGVMDHARRWLSPLSGIDSHDLMVAGAAAGIAATFNTPLGGVIFAMEELSRRRGISHSALVIAAIVLAGLVSVSVFGNHTYFGELPVQQLSWHLFFPGLLVALVAGLGGGLFSRLVVVSMRGLPDRFSAWRREHPLRFAAGCGLAVALIGLVTGQATAGAGYAPTRDMLEGEAQLPGVFTLLKFCATWLSAWSGVPAGVFAPSLAVGAGVGRDIALLTGITGDAAIPLIALGMVGFLAAATQAPLTAFIIVMEMVSGHAMVLSLMASAMLASGVSRLLARPMYEELAGLLRIAPATPQAGQPQPSAAGS</sequence>
<dbReference type="InterPro" id="IPR050368">
    <property type="entry name" value="ClC-type_chloride_channel"/>
</dbReference>
<dbReference type="InterPro" id="IPR001807">
    <property type="entry name" value="ClC"/>
</dbReference>
<evidence type="ECO:0008006" key="13">
    <source>
        <dbReference type="Google" id="ProtNLM"/>
    </source>
</evidence>
<keyword evidence="8" id="KW-0868">Chloride</keyword>
<name>A0ABN1K5E6_9BURK</name>
<feature type="transmembrane region" description="Helical" evidence="10">
    <location>
        <begin position="236"/>
        <end position="260"/>
    </location>
</feature>
<evidence type="ECO:0000256" key="3">
    <source>
        <dbReference type="ARBA" id="ARBA00022692"/>
    </source>
</evidence>
<keyword evidence="4 10" id="KW-1133">Transmembrane helix</keyword>
<proteinExistence type="predicted"/>
<keyword evidence="3 10" id="KW-0812">Transmembrane</keyword>
<feature type="transmembrane region" description="Helical" evidence="10">
    <location>
        <begin position="423"/>
        <end position="449"/>
    </location>
</feature>
<keyword evidence="6 10" id="KW-0472">Membrane</keyword>
<evidence type="ECO:0000256" key="10">
    <source>
        <dbReference type="SAM" id="Phobius"/>
    </source>
</evidence>
<keyword evidence="9" id="KW-0407">Ion channel</keyword>
<evidence type="ECO:0000313" key="12">
    <source>
        <dbReference type="Proteomes" id="UP001500279"/>
    </source>
</evidence>
<evidence type="ECO:0000313" key="11">
    <source>
        <dbReference type="EMBL" id="GAA0755318.1"/>
    </source>
</evidence>
<feature type="transmembrane region" description="Helical" evidence="10">
    <location>
        <begin position="356"/>
        <end position="380"/>
    </location>
</feature>
<evidence type="ECO:0000256" key="1">
    <source>
        <dbReference type="ARBA" id="ARBA00004141"/>
    </source>
</evidence>
<organism evidence="11 12">
    <name type="scientific">Ideonella azotifigens</name>
    <dbReference type="NCBI Taxonomy" id="513160"/>
    <lineage>
        <taxon>Bacteria</taxon>
        <taxon>Pseudomonadati</taxon>
        <taxon>Pseudomonadota</taxon>
        <taxon>Betaproteobacteria</taxon>
        <taxon>Burkholderiales</taxon>
        <taxon>Sphaerotilaceae</taxon>
        <taxon>Ideonella</taxon>
    </lineage>
</organism>
<feature type="transmembrane region" description="Helical" evidence="10">
    <location>
        <begin position="58"/>
        <end position="77"/>
    </location>
</feature>
<feature type="transmembrane region" description="Helical" evidence="10">
    <location>
        <begin position="316"/>
        <end position="336"/>
    </location>
</feature>
<feature type="transmembrane region" description="Helical" evidence="10">
    <location>
        <begin position="200"/>
        <end position="224"/>
    </location>
</feature>
<dbReference type="Pfam" id="PF00654">
    <property type="entry name" value="Voltage_CLC"/>
    <property type="match status" value="1"/>
</dbReference>
<dbReference type="Proteomes" id="UP001500279">
    <property type="component" value="Unassembled WGS sequence"/>
</dbReference>
<dbReference type="PANTHER" id="PTHR43427:SF6">
    <property type="entry name" value="CHLORIDE CHANNEL PROTEIN CLC-E"/>
    <property type="match status" value="1"/>
</dbReference>
<dbReference type="CDD" id="cd01034">
    <property type="entry name" value="EriC_like"/>
    <property type="match status" value="1"/>
</dbReference>
<evidence type="ECO:0000256" key="6">
    <source>
        <dbReference type="ARBA" id="ARBA00023136"/>
    </source>
</evidence>
<reference evidence="11 12" key="1">
    <citation type="journal article" date="2019" name="Int. J. Syst. Evol. Microbiol.">
        <title>The Global Catalogue of Microorganisms (GCM) 10K type strain sequencing project: providing services to taxonomists for standard genome sequencing and annotation.</title>
        <authorList>
            <consortium name="The Broad Institute Genomics Platform"/>
            <consortium name="The Broad Institute Genome Sequencing Center for Infectious Disease"/>
            <person name="Wu L."/>
            <person name="Ma J."/>
        </authorList>
    </citation>
    <scope>NUCLEOTIDE SEQUENCE [LARGE SCALE GENOMIC DNA]</scope>
    <source>
        <strain evidence="11 12">JCM 15503</strain>
    </source>
</reference>
<dbReference type="PRINTS" id="PR00762">
    <property type="entry name" value="CLCHANNEL"/>
</dbReference>
<comment type="subcellular location">
    <subcellularLocation>
        <location evidence="1">Membrane</location>
        <topology evidence="1">Multi-pass membrane protein</topology>
    </subcellularLocation>
</comment>
<evidence type="ECO:0000256" key="9">
    <source>
        <dbReference type="ARBA" id="ARBA00023303"/>
    </source>
</evidence>
<evidence type="ECO:0000256" key="2">
    <source>
        <dbReference type="ARBA" id="ARBA00022448"/>
    </source>
</evidence>
<evidence type="ECO:0000256" key="5">
    <source>
        <dbReference type="ARBA" id="ARBA00023065"/>
    </source>
</evidence>
<evidence type="ECO:0000256" key="4">
    <source>
        <dbReference type="ARBA" id="ARBA00022989"/>
    </source>
</evidence>